<evidence type="ECO:0000256" key="2">
    <source>
        <dbReference type="ARBA" id="ARBA00022552"/>
    </source>
</evidence>
<keyword evidence="3 11" id="KW-0808">Transferase</keyword>
<evidence type="ECO:0000256" key="8">
    <source>
        <dbReference type="ARBA" id="ARBA00023315"/>
    </source>
</evidence>
<dbReference type="FunFam" id="3.40.50.300:FF:002218">
    <property type="entry name" value="tRNA(Met) cytidine acetyltransferase TmcA"/>
    <property type="match status" value="1"/>
</dbReference>
<name>A0A6H5GXK5_9HEMI</name>
<evidence type="ECO:0000256" key="6">
    <source>
        <dbReference type="ARBA" id="ARBA00022840"/>
    </source>
</evidence>
<dbReference type="InterPro" id="IPR032672">
    <property type="entry name" value="TmcA/NAT10/Kre33"/>
</dbReference>
<reference evidence="12 13" key="1">
    <citation type="submission" date="2020-02" db="EMBL/GenBank/DDBJ databases">
        <authorList>
            <person name="Ferguson B K."/>
        </authorList>
    </citation>
    <scope>NUCLEOTIDE SEQUENCE [LARGE SCALE GENOMIC DNA]</scope>
</reference>
<dbReference type="EC" id="2.3.1.-" evidence="11"/>
<keyword evidence="7 11" id="KW-0539">Nucleus</keyword>
<dbReference type="InterPro" id="IPR027417">
    <property type="entry name" value="P-loop_NTPase"/>
</dbReference>
<proteinExistence type="inferred from homology"/>
<dbReference type="AlphaFoldDB" id="A0A6H5GXK5"/>
<comment type="catalytic activity">
    <reaction evidence="11">
        <text>a cytidine in tRNA + acetyl-CoA + ATP + H2O = an N(4)-acetylcytidine in tRNA + ADP + phosphate + CoA + H(+)</text>
        <dbReference type="Rhea" id="RHEA:53876"/>
        <dbReference type="Rhea" id="RHEA-COMP:13670"/>
        <dbReference type="Rhea" id="RHEA-COMP:13671"/>
        <dbReference type="ChEBI" id="CHEBI:15377"/>
        <dbReference type="ChEBI" id="CHEBI:15378"/>
        <dbReference type="ChEBI" id="CHEBI:30616"/>
        <dbReference type="ChEBI" id="CHEBI:43474"/>
        <dbReference type="ChEBI" id="CHEBI:57287"/>
        <dbReference type="ChEBI" id="CHEBI:57288"/>
        <dbReference type="ChEBI" id="CHEBI:74900"/>
        <dbReference type="ChEBI" id="CHEBI:82748"/>
        <dbReference type="ChEBI" id="CHEBI:456216"/>
    </reaction>
</comment>
<dbReference type="HAMAP" id="MF_03211">
    <property type="entry name" value="RNA_acetyltr_Nat10"/>
    <property type="match status" value="1"/>
</dbReference>
<sequence length="1013" mass="114054">MTRTKIDNRVRVLIENGIKLNHRTMFVIVGDKGRDQVMILHHILSKATVKARPSVLWCYKNDLGFTTNHKKRMKKVQKKIKGGKLNINEDDPFELFIASTNIRYCYYSETQKILGQTFGMCVLQDFEAITPNLLARTIETVEGGGLVVLLINAVSSLKQLYNLTMDVHDRYRTEAHTEVIGRFNERFLLSLSANERCLVVDDKLNVLPISSHIYDVSPIGEQPPSPSSVELKEVKEALRDTPPVGPIVELCKTADQAKAVLKCVDAISEKSYKFTISVTAARGRGKSAALGLAVAAAVAFGYSNIFVTSPSPDNLKTFFEFVFKGFDALGYEEHIDYGLVQSTNVEHNKALIRVNIFRSSRQTIQYVSPADHAKLSHAELLVIDEAAAIPLPFVRNMFGPYLIFLSSTINGYEGTGRSLSLKLLQELRNQTNAPETKNLTGRSLWEVKMEDSIRYRAGDRIERWLTELLCLDASDPGTSSFAGTPPPADCELYYINRDTLFCYHKASEAFLHKIMTLYVSSHYKNSPNDLQLMSDAPGHHLFCLLGPVDVKKASLPEVLCVIQVSLEGQLSGDSVRSAMSQGKKPHGDLIPWTIAQQFQDSEFPSLSGARIVRIATHPDYQSMGYGSRALELLKDYYEFKFQPIDDEDRSLVEQRTNSNYNGEDLGEDLLSEKIEPRSALPPLLLKLHERPAERLNYLGVSYGLTLPLLKFWKRAGFVPVYVRQTPNDITGEHSALMLRTMESDVDASWLQKYSADFKRRFLSLLSFQFREFQTSLALAVVINKKPVQPEATTTLTTEILDHYVTKYDLKRLELYTKNLADYHLIMDLLPSMAKMYFLNQLGETRLSAVQSAILLGIGMQHKTVDDLAKELELVPTQLLGLFNKIIRKLYNVFVTTAENAIEESLGLKDQDSSFVPKQIVSQDLMAELDSADRSLQKKQKRELNRLMEDFEVKGSDDVWDEALKKSATSGVLTIRTEKASVGSKNDDVLKEFEPPTKKKKKNKPANKKGGKKK</sequence>
<dbReference type="Pfam" id="PF08351">
    <property type="entry name" value="TmcA_N"/>
    <property type="match status" value="1"/>
</dbReference>
<keyword evidence="2 11" id="KW-0698">rRNA processing</keyword>
<dbReference type="InterPro" id="IPR033688">
    <property type="entry name" value="NAT10"/>
</dbReference>
<dbReference type="Pfam" id="PF13718">
    <property type="entry name" value="GNAT_acetyltr_2"/>
    <property type="match status" value="1"/>
</dbReference>
<dbReference type="FunFam" id="3.40.50.11040:FF:000002">
    <property type="entry name" value="RNA cytidine acetyltransferase"/>
    <property type="match status" value="1"/>
</dbReference>
<keyword evidence="8 11" id="KW-0012">Acyltransferase</keyword>
<evidence type="ECO:0000256" key="4">
    <source>
        <dbReference type="ARBA" id="ARBA00022694"/>
    </source>
</evidence>
<dbReference type="Pfam" id="PF05127">
    <property type="entry name" value="NAT10_TcmA_helicase"/>
    <property type="match status" value="1"/>
</dbReference>
<accession>A0A6H5GXK5</accession>
<comment type="similarity">
    <text evidence="11">Belongs to the RNA cytidine acetyltransferase family. NAT10 subfamily.</text>
</comment>
<keyword evidence="5 11" id="KW-0547">Nucleotide-binding</keyword>
<dbReference type="GO" id="GO:0005524">
    <property type="term" value="F:ATP binding"/>
    <property type="evidence" value="ECO:0007669"/>
    <property type="project" value="UniProtKB-UniRule"/>
</dbReference>
<dbReference type="InterPro" id="IPR007807">
    <property type="entry name" value="TcmA/NAT10_helicase"/>
</dbReference>
<dbReference type="PANTHER" id="PTHR10925:SF5">
    <property type="entry name" value="RNA CYTIDINE ACETYLTRANSFERASE"/>
    <property type="match status" value="1"/>
</dbReference>
<feature type="binding site" evidence="11">
    <location>
        <begin position="621"/>
        <end position="627"/>
    </location>
    <ligand>
        <name>acetyl-CoA</name>
        <dbReference type="ChEBI" id="CHEBI:57288"/>
    </ligand>
</feature>
<dbReference type="Gene3D" id="3.40.50.300">
    <property type="entry name" value="P-loop containing nucleotide triphosphate hydrolases"/>
    <property type="match status" value="1"/>
</dbReference>
<keyword evidence="4 11" id="KW-0819">tRNA processing</keyword>
<feature type="binding site" evidence="11">
    <location>
        <position position="454"/>
    </location>
    <ligand>
        <name>ATP</name>
        <dbReference type="ChEBI" id="CHEBI:30616"/>
    </ligand>
</feature>
<evidence type="ECO:0000256" key="7">
    <source>
        <dbReference type="ARBA" id="ARBA00023242"/>
    </source>
</evidence>
<dbReference type="GO" id="GO:0005730">
    <property type="term" value="C:nucleolus"/>
    <property type="evidence" value="ECO:0007669"/>
    <property type="project" value="UniProtKB-SubCell"/>
</dbReference>
<dbReference type="OrthoDB" id="10067491at2759"/>
<dbReference type="EMBL" id="CADCXU010020495">
    <property type="protein sequence ID" value="CAB0008593.1"/>
    <property type="molecule type" value="Genomic_DNA"/>
</dbReference>
<comment type="function">
    <text evidence="11">RNA cytidine acetyltransferase with specificity toward both 18S rRNA and tRNAs. Catalyzes the formation of N(4)-acetylcytidine (ac4C) in 18S rRNA. Required for early nucleolar cleavages of precursor rRNA at sites A0, A1 and A2 during 18S rRNA synthesis. Catalyzes the formation of ac4C in serine and leucine tRNAs. Requires a tRNA-binding adapter protein for full tRNA acetyltransferase activity but not for 18S rRNA acetylation.</text>
</comment>
<dbReference type="Gene3D" id="3.40.630.30">
    <property type="match status" value="1"/>
</dbReference>
<dbReference type="CDD" id="cd04301">
    <property type="entry name" value="NAT_SF"/>
    <property type="match status" value="1"/>
</dbReference>
<dbReference type="InterPro" id="IPR000182">
    <property type="entry name" value="GNAT_dom"/>
</dbReference>
<evidence type="ECO:0000313" key="13">
    <source>
        <dbReference type="Proteomes" id="UP000479000"/>
    </source>
</evidence>
<dbReference type="Pfam" id="PF13725">
    <property type="entry name" value="tRNA_bind_2"/>
    <property type="match status" value="1"/>
</dbReference>
<dbReference type="PANTHER" id="PTHR10925">
    <property type="entry name" value="N-ACETYLTRANSFERASE 10"/>
    <property type="match status" value="1"/>
</dbReference>
<keyword evidence="13" id="KW-1185">Reference proteome</keyword>
<dbReference type="GO" id="GO:0051391">
    <property type="term" value="P:tRNA acetylation"/>
    <property type="evidence" value="ECO:0007669"/>
    <property type="project" value="UniProtKB-UniRule"/>
</dbReference>
<dbReference type="GO" id="GO:0000049">
    <property type="term" value="F:tRNA binding"/>
    <property type="evidence" value="ECO:0007669"/>
    <property type="project" value="TreeGrafter"/>
</dbReference>
<evidence type="ECO:0000256" key="5">
    <source>
        <dbReference type="ARBA" id="ARBA00022741"/>
    </source>
</evidence>
<feature type="binding site" evidence="11">
    <location>
        <begin position="283"/>
        <end position="292"/>
    </location>
    <ligand>
        <name>ATP</name>
        <dbReference type="ChEBI" id="CHEBI:30616"/>
    </ligand>
</feature>
<evidence type="ECO:0000256" key="11">
    <source>
        <dbReference type="HAMAP-Rule" id="MF_03211"/>
    </source>
</evidence>
<dbReference type="GO" id="GO:1990883">
    <property type="term" value="F:18S rRNA cytidine N-acetyltransferase activity"/>
    <property type="evidence" value="ECO:0007669"/>
    <property type="project" value="TreeGrafter"/>
</dbReference>
<keyword evidence="6 11" id="KW-0067">ATP-binding</keyword>
<dbReference type="SUPFAM" id="SSF55729">
    <property type="entry name" value="Acyl-CoA N-acyltransferases (Nat)"/>
    <property type="match status" value="1"/>
</dbReference>
<evidence type="ECO:0000256" key="10">
    <source>
        <dbReference type="ARBA" id="ARBA00068357"/>
    </source>
</evidence>
<feature type="binding site" evidence="11">
    <location>
        <begin position="614"/>
        <end position="616"/>
    </location>
    <ligand>
        <name>acetyl-CoA</name>
        <dbReference type="ChEBI" id="CHEBI:57288"/>
    </ligand>
</feature>
<feature type="binding site" evidence="11">
    <location>
        <position position="714"/>
    </location>
    <ligand>
        <name>acetyl-CoA</name>
        <dbReference type="ChEBI" id="CHEBI:57288"/>
    </ligand>
</feature>
<dbReference type="GO" id="GO:0030686">
    <property type="term" value="C:90S preribosome"/>
    <property type="evidence" value="ECO:0007669"/>
    <property type="project" value="TreeGrafter"/>
</dbReference>
<evidence type="ECO:0000256" key="9">
    <source>
        <dbReference type="ARBA" id="ARBA00052133"/>
    </source>
</evidence>
<comment type="subcellular location">
    <subcellularLocation>
        <location evidence="1 11">Nucleus</location>
        <location evidence="1 11">Nucleolus</location>
    </subcellularLocation>
</comment>
<dbReference type="InterPro" id="IPR027992">
    <property type="entry name" value="tRNA_bind_dom"/>
</dbReference>
<dbReference type="Gene3D" id="3.40.50.11040">
    <property type="match status" value="1"/>
</dbReference>
<evidence type="ECO:0000256" key="3">
    <source>
        <dbReference type="ARBA" id="ARBA00022679"/>
    </source>
</evidence>
<protein>
    <recommendedName>
        <fullName evidence="10 11">RNA cytidine acetyltransferase</fullName>
        <ecNumber evidence="11">2.3.1.-</ecNumber>
    </recommendedName>
    <alternativeName>
        <fullName evidence="11">18S rRNA cytosine acetyltransferase</fullName>
    </alternativeName>
</protein>
<evidence type="ECO:0000313" key="12">
    <source>
        <dbReference type="EMBL" id="CAB0008593.1"/>
    </source>
</evidence>
<dbReference type="InterPro" id="IPR016181">
    <property type="entry name" value="Acyl_CoA_acyltransferase"/>
</dbReference>
<organism evidence="12 13">
    <name type="scientific">Nesidiocoris tenuis</name>
    <dbReference type="NCBI Taxonomy" id="355587"/>
    <lineage>
        <taxon>Eukaryota</taxon>
        <taxon>Metazoa</taxon>
        <taxon>Ecdysozoa</taxon>
        <taxon>Arthropoda</taxon>
        <taxon>Hexapoda</taxon>
        <taxon>Insecta</taxon>
        <taxon>Pterygota</taxon>
        <taxon>Neoptera</taxon>
        <taxon>Paraneoptera</taxon>
        <taxon>Hemiptera</taxon>
        <taxon>Heteroptera</taxon>
        <taxon>Panheteroptera</taxon>
        <taxon>Cimicomorpha</taxon>
        <taxon>Miridae</taxon>
        <taxon>Dicyphina</taxon>
        <taxon>Nesidiocoris</taxon>
    </lineage>
</organism>
<dbReference type="GO" id="GO:1904812">
    <property type="term" value="P:rRNA acetylation involved in maturation of SSU-rRNA"/>
    <property type="evidence" value="ECO:0007669"/>
    <property type="project" value="InterPro"/>
</dbReference>
<evidence type="ECO:0000256" key="1">
    <source>
        <dbReference type="ARBA" id="ARBA00004604"/>
    </source>
</evidence>
<dbReference type="Proteomes" id="UP000479000">
    <property type="component" value="Unassembled WGS sequence"/>
</dbReference>
<dbReference type="InterPro" id="IPR013562">
    <property type="entry name" value="TmcA/NAT10_N"/>
</dbReference>
<comment type="catalytic activity">
    <reaction evidence="9 11">
        <text>a cytidine in 18S rRNA + acetyl-CoA + ATP + H2O = an N(4)-acetylcytidine in 18S rRNA + ADP + phosphate + CoA + H(+)</text>
        <dbReference type="Rhea" id="RHEA:51424"/>
        <dbReference type="Rhea" id="RHEA-COMP:13575"/>
        <dbReference type="Rhea" id="RHEA-COMP:13576"/>
        <dbReference type="ChEBI" id="CHEBI:15377"/>
        <dbReference type="ChEBI" id="CHEBI:15378"/>
        <dbReference type="ChEBI" id="CHEBI:30616"/>
        <dbReference type="ChEBI" id="CHEBI:43474"/>
        <dbReference type="ChEBI" id="CHEBI:57287"/>
        <dbReference type="ChEBI" id="CHEBI:57288"/>
        <dbReference type="ChEBI" id="CHEBI:74900"/>
        <dbReference type="ChEBI" id="CHEBI:82748"/>
        <dbReference type="ChEBI" id="CHEBI:456216"/>
    </reaction>
</comment>
<gene>
    <name evidence="12" type="ORF">NTEN_LOCUS13839</name>
</gene>